<dbReference type="AlphaFoldDB" id="U9U0V9"/>
<accession>U9U0V9</accession>
<evidence type="ECO:0000313" key="2">
    <source>
        <dbReference type="EMBL" id="ESA09266.1"/>
    </source>
</evidence>
<sequence>MTIRYEMHEIFHNESANRFNINKELILEVLHYIIHHAVAVKDISSWLQSIDPVPSDKLQAQYVDSQTPTDVPDGGVNP</sequence>
<proteinExistence type="predicted"/>
<feature type="region of interest" description="Disordered" evidence="1">
    <location>
        <begin position="58"/>
        <end position="78"/>
    </location>
</feature>
<gene>
    <name evidence="2" type="ORF">GLOINDRAFT_348750</name>
</gene>
<organism evidence="2">
    <name type="scientific">Rhizophagus irregularis (strain DAOM 181602 / DAOM 197198 / MUCL 43194)</name>
    <name type="common">Arbuscular mycorrhizal fungus</name>
    <name type="synonym">Glomus intraradices</name>
    <dbReference type="NCBI Taxonomy" id="747089"/>
    <lineage>
        <taxon>Eukaryota</taxon>
        <taxon>Fungi</taxon>
        <taxon>Fungi incertae sedis</taxon>
        <taxon>Mucoromycota</taxon>
        <taxon>Glomeromycotina</taxon>
        <taxon>Glomeromycetes</taxon>
        <taxon>Glomerales</taxon>
        <taxon>Glomeraceae</taxon>
        <taxon>Rhizophagus</taxon>
    </lineage>
</organism>
<reference evidence="2" key="1">
    <citation type="submission" date="2013-07" db="EMBL/GenBank/DDBJ databases">
        <title>The genome of an arbuscular mycorrhizal fungus provides insights into the evolution of the oldest plant symbiosis.</title>
        <authorList>
            <consortium name="DOE Joint Genome Institute"/>
            <person name="Tisserant E."/>
            <person name="Malbreil M."/>
            <person name="Kuo A."/>
            <person name="Kohler A."/>
            <person name="Symeonidi A."/>
            <person name="Balestrini R."/>
            <person name="Charron P."/>
            <person name="Duensing N."/>
            <person name="Frei-dit-Frey N."/>
            <person name="Gianinazzi-Pearson V."/>
            <person name="Gilbert B."/>
            <person name="Handa Y."/>
            <person name="Hijri M."/>
            <person name="Kaul R."/>
            <person name="Kawaguchi M."/>
            <person name="Krajinski F."/>
            <person name="Lammers P."/>
            <person name="Lapierre D."/>
            <person name="Masclaux F.G."/>
            <person name="Murat C."/>
            <person name="Morin E."/>
            <person name="Ndikumana S."/>
            <person name="Pagni M."/>
            <person name="Petitpierre D."/>
            <person name="Requena N."/>
            <person name="Rosikiewicz P."/>
            <person name="Riley R."/>
            <person name="Saito K."/>
            <person name="San Clemente H."/>
            <person name="Shapiro H."/>
            <person name="van Tuinen D."/>
            <person name="Becard G."/>
            <person name="Bonfante P."/>
            <person name="Paszkowski U."/>
            <person name="Shachar-Hill Y."/>
            <person name="Young J.P."/>
            <person name="Sanders I.R."/>
            <person name="Henrissat B."/>
            <person name="Rensing S.A."/>
            <person name="Grigoriev I.V."/>
            <person name="Corradi N."/>
            <person name="Roux C."/>
            <person name="Martin F."/>
        </authorList>
    </citation>
    <scope>NUCLEOTIDE SEQUENCE</scope>
    <source>
        <strain evidence="2">DAOM 197198</strain>
    </source>
</reference>
<evidence type="ECO:0000256" key="1">
    <source>
        <dbReference type="SAM" id="MobiDB-lite"/>
    </source>
</evidence>
<name>U9U0V9_RHIID</name>
<dbReference type="EMBL" id="KI288271">
    <property type="protein sequence ID" value="ESA09266.1"/>
    <property type="molecule type" value="Genomic_DNA"/>
</dbReference>
<protein>
    <submittedName>
        <fullName evidence="2">Uncharacterized protein</fullName>
    </submittedName>
</protein>
<dbReference type="HOGENOM" id="CLU_2623235_0_0_1"/>